<gene>
    <name evidence="2" type="ORF">PDIGIT_LOCUS6897</name>
</gene>
<sequence>MRCSLPRLPSPWFRRQSLIGALSSSLGATMHIPPSSMLIYSLPECLLLLLHLCCCLFLFRLLPRFRLTVAAPFLLVFSCCHSSLSRHLTFIFPRRHKYENVASAQEIINKRGMQSCALINRARYGELRSNPSNRSLPSSVPSDH</sequence>
<keyword evidence="3" id="KW-1185">Reference proteome</keyword>
<name>A0A9W4XQL1_9PLEO</name>
<accession>A0A9W4XQL1</accession>
<comment type="caution">
    <text evidence="2">The sequence shown here is derived from an EMBL/GenBank/DDBJ whole genome shotgun (WGS) entry which is preliminary data.</text>
</comment>
<keyword evidence="1" id="KW-0472">Membrane</keyword>
<keyword evidence="1" id="KW-0812">Transmembrane</keyword>
<evidence type="ECO:0000313" key="3">
    <source>
        <dbReference type="Proteomes" id="UP001152607"/>
    </source>
</evidence>
<dbReference type="Proteomes" id="UP001152607">
    <property type="component" value="Unassembled WGS sequence"/>
</dbReference>
<protein>
    <submittedName>
        <fullName evidence="2">Uncharacterized protein</fullName>
    </submittedName>
</protein>
<evidence type="ECO:0000313" key="2">
    <source>
        <dbReference type="EMBL" id="CAI6333846.1"/>
    </source>
</evidence>
<dbReference type="AlphaFoldDB" id="A0A9W4XQL1"/>
<dbReference type="EMBL" id="CAOQHR010000004">
    <property type="protein sequence ID" value="CAI6333846.1"/>
    <property type="molecule type" value="Genomic_DNA"/>
</dbReference>
<keyword evidence="1" id="KW-1133">Transmembrane helix</keyword>
<reference evidence="2" key="1">
    <citation type="submission" date="2023-01" db="EMBL/GenBank/DDBJ databases">
        <authorList>
            <person name="Van Ghelder C."/>
            <person name="Rancurel C."/>
        </authorList>
    </citation>
    <scope>NUCLEOTIDE SEQUENCE</scope>
    <source>
        <strain evidence="2">CNCM I-4278</strain>
    </source>
</reference>
<evidence type="ECO:0000256" key="1">
    <source>
        <dbReference type="SAM" id="Phobius"/>
    </source>
</evidence>
<organism evidence="2 3">
    <name type="scientific">Periconia digitata</name>
    <dbReference type="NCBI Taxonomy" id="1303443"/>
    <lineage>
        <taxon>Eukaryota</taxon>
        <taxon>Fungi</taxon>
        <taxon>Dikarya</taxon>
        <taxon>Ascomycota</taxon>
        <taxon>Pezizomycotina</taxon>
        <taxon>Dothideomycetes</taxon>
        <taxon>Pleosporomycetidae</taxon>
        <taxon>Pleosporales</taxon>
        <taxon>Massarineae</taxon>
        <taxon>Periconiaceae</taxon>
        <taxon>Periconia</taxon>
    </lineage>
</organism>
<feature type="transmembrane region" description="Helical" evidence="1">
    <location>
        <begin position="38"/>
        <end position="59"/>
    </location>
</feature>
<proteinExistence type="predicted"/>